<organism evidence="2 3">
    <name type="scientific">Viridibacterium curvum</name>
    <dbReference type="NCBI Taxonomy" id="1101404"/>
    <lineage>
        <taxon>Bacteria</taxon>
        <taxon>Pseudomonadati</taxon>
        <taxon>Pseudomonadota</taxon>
        <taxon>Betaproteobacteria</taxon>
        <taxon>Rhodocyclales</taxon>
        <taxon>Rhodocyclaceae</taxon>
        <taxon>Viridibacterium</taxon>
    </lineage>
</organism>
<keyword evidence="1" id="KW-0472">Membrane</keyword>
<dbReference type="EMBL" id="BAABLD010000008">
    <property type="protein sequence ID" value="GAA5167708.1"/>
    <property type="molecule type" value="Genomic_DNA"/>
</dbReference>
<name>A0ABP9QV20_9RHOO</name>
<keyword evidence="1" id="KW-1133">Transmembrane helix</keyword>
<protein>
    <submittedName>
        <fullName evidence="2">Uncharacterized protein</fullName>
    </submittedName>
</protein>
<sequence length="74" mass="8460">MLVEQLPEQHLHFVGLVFLCGHHDELVEQRGLQQRGIEQFVAVLVVGSIIQLFGCFFGRVVELEQLQRGFVGER</sequence>
<evidence type="ECO:0000313" key="2">
    <source>
        <dbReference type="EMBL" id="GAA5167708.1"/>
    </source>
</evidence>
<accession>A0ABP9QV20</accession>
<evidence type="ECO:0000313" key="3">
    <source>
        <dbReference type="Proteomes" id="UP001500547"/>
    </source>
</evidence>
<comment type="caution">
    <text evidence="2">The sequence shown here is derived from an EMBL/GenBank/DDBJ whole genome shotgun (WGS) entry which is preliminary data.</text>
</comment>
<evidence type="ECO:0000256" key="1">
    <source>
        <dbReference type="SAM" id="Phobius"/>
    </source>
</evidence>
<gene>
    <name evidence="2" type="ORF">GCM10025770_26780</name>
</gene>
<dbReference type="Proteomes" id="UP001500547">
    <property type="component" value="Unassembled WGS sequence"/>
</dbReference>
<reference evidence="3" key="1">
    <citation type="journal article" date="2019" name="Int. J. Syst. Evol. Microbiol.">
        <title>The Global Catalogue of Microorganisms (GCM) 10K type strain sequencing project: providing services to taxonomists for standard genome sequencing and annotation.</title>
        <authorList>
            <consortium name="The Broad Institute Genomics Platform"/>
            <consortium name="The Broad Institute Genome Sequencing Center for Infectious Disease"/>
            <person name="Wu L."/>
            <person name="Ma J."/>
        </authorList>
    </citation>
    <scope>NUCLEOTIDE SEQUENCE [LARGE SCALE GENOMIC DNA]</scope>
    <source>
        <strain evidence="3">JCM 18715</strain>
    </source>
</reference>
<proteinExistence type="predicted"/>
<keyword evidence="3" id="KW-1185">Reference proteome</keyword>
<keyword evidence="1" id="KW-0812">Transmembrane</keyword>
<feature type="transmembrane region" description="Helical" evidence="1">
    <location>
        <begin position="40"/>
        <end position="61"/>
    </location>
</feature>